<feature type="signal peptide" evidence="1">
    <location>
        <begin position="1"/>
        <end position="23"/>
    </location>
</feature>
<reference evidence="3 4" key="1">
    <citation type="submission" date="2016-10" db="EMBL/GenBank/DDBJ databases">
        <authorList>
            <person name="de Groot N.N."/>
        </authorList>
    </citation>
    <scope>NUCLEOTIDE SEQUENCE [LARGE SCALE GENOMIC DNA]</scope>
    <source>
        <strain evidence="3 4">DSM 26656</strain>
    </source>
</reference>
<feature type="chain" id="PRO_5009292882" evidence="1">
    <location>
        <begin position="24"/>
        <end position="178"/>
    </location>
</feature>
<dbReference type="AlphaFoldDB" id="A0A1H6AP15"/>
<evidence type="ECO:0000256" key="1">
    <source>
        <dbReference type="SAM" id="SignalP"/>
    </source>
</evidence>
<organism evidence="3 4">
    <name type="scientific">Bosea lathyri</name>
    <dbReference type="NCBI Taxonomy" id="1036778"/>
    <lineage>
        <taxon>Bacteria</taxon>
        <taxon>Pseudomonadati</taxon>
        <taxon>Pseudomonadota</taxon>
        <taxon>Alphaproteobacteria</taxon>
        <taxon>Hyphomicrobiales</taxon>
        <taxon>Boseaceae</taxon>
        <taxon>Bosea</taxon>
    </lineage>
</organism>
<sequence length="178" mass="19269">MTGIAFSSALAAVLLALASPAMAHATLETQQAPVGATYKGVMRVGHGCDGAATLKLRIRIPEAVIAVKPMPKPGWTLDVVKGAYDTPYDYYGTAMSEGVREIVWTGKLPDEHYDEFTFRAYLTGGLQPETTLYFPTVQECEGGKFHRWIEIPASGKSADSYEQPAPGVKLLPAKLRTH</sequence>
<dbReference type="RefSeq" id="WP_103873344.1">
    <property type="nucleotide sequence ID" value="NZ_FNUY01000006.1"/>
</dbReference>
<feature type="domain" description="YncI copper-binding" evidence="2">
    <location>
        <begin position="24"/>
        <end position="170"/>
    </location>
</feature>
<dbReference type="InterPro" id="IPR038507">
    <property type="entry name" value="YcnI-like_sf"/>
</dbReference>
<dbReference type="Gene3D" id="2.60.40.2230">
    <property type="entry name" value="Uncharacterised protein YcnI-like PF07987, DUF1775"/>
    <property type="match status" value="1"/>
</dbReference>
<evidence type="ECO:0000313" key="4">
    <source>
        <dbReference type="Proteomes" id="UP000236743"/>
    </source>
</evidence>
<keyword evidence="1" id="KW-0732">Signal</keyword>
<proteinExistence type="predicted"/>
<keyword evidence="4" id="KW-1185">Reference proteome</keyword>
<dbReference type="OrthoDB" id="9796962at2"/>
<dbReference type="InterPro" id="IPR012533">
    <property type="entry name" value="YcnI-copper_dom"/>
</dbReference>
<evidence type="ECO:0000313" key="3">
    <source>
        <dbReference type="EMBL" id="SEG50448.1"/>
    </source>
</evidence>
<dbReference type="CDD" id="cd08545">
    <property type="entry name" value="YcnI_like"/>
    <property type="match status" value="1"/>
</dbReference>
<name>A0A1H6AP15_9HYPH</name>
<dbReference type="Proteomes" id="UP000236743">
    <property type="component" value="Unassembled WGS sequence"/>
</dbReference>
<accession>A0A1H6AP15</accession>
<dbReference type="EMBL" id="FNUY01000006">
    <property type="protein sequence ID" value="SEG50448.1"/>
    <property type="molecule type" value="Genomic_DNA"/>
</dbReference>
<evidence type="ECO:0000259" key="2">
    <source>
        <dbReference type="Pfam" id="PF07987"/>
    </source>
</evidence>
<dbReference type="Pfam" id="PF07987">
    <property type="entry name" value="DUF1775"/>
    <property type="match status" value="1"/>
</dbReference>
<gene>
    <name evidence="3" type="ORF">SAMN04488115_10639</name>
</gene>
<protein>
    <submittedName>
        <fullName evidence="3">Uncharacterized protein YcnI</fullName>
    </submittedName>
</protein>